<dbReference type="Ensembl" id="ENSGWIT00000012717.1">
    <property type="protein sequence ID" value="ENSGWIP00000011411.1"/>
    <property type="gene ID" value="ENSGWIG00000006709.1"/>
</dbReference>
<reference evidence="2" key="2">
    <citation type="submission" date="2025-08" db="UniProtKB">
        <authorList>
            <consortium name="Ensembl"/>
        </authorList>
    </citation>
    <scope>IDENTIFICATION</scope>
</reference>
<organism evidence="2 3">
    <name type="scientific">Gouania willdenowi</name>
    <name type="common">Blunt-snouted clingfish</name>
    <name type="synonym">Lepadogaster willdenowi</name>
    <dbReference type="NCBI Taxonomy" id="441366"/>
    <lineage>
        <taxon>Eukaryota</taxon>
        <taxon>Metazoa</taxon>
        <taxon>Chordata</taxon>
        <taxon>Craniata</taxon>
        <taxon>Vertebrata</taxon>
        <taxon>Euteleostomi</taxon>
        <taxon>Actinopterygii</taxon>
        <taxon>Neopterygii</taxon>
        <taxon>Teleostei</taxon>
        <taxon>Neoteleostei</taxon>
        <taxon>Acanthomorphata</taxon>
        <taxon>Ovalentaria</taxon>
        <taxon>Blenniimorphae</taxon>
        <taxon>Blenniiformes</taxon>
        <taxon>Gobiesocoidei</taxon>
        <taxon>Gobiesocidae</taxon>
        <taxon>Gobiesocinae</taxon>
        <taxon>Gouania</taxon>
    </lineage>
</organism>
<gene>
    <name evidence="2" type="primary">kctd14</name>
</gene>
<dbReference type="OrthoDB" id="2414723at2759"/>
<evidence type="ECO:0000313" key="2">
    <source>
        <dbReference type="Ensembl" id="ENSGWIP00000011411.1"/>
    </source>
</evidence>
<dbReference type="Pfam" id="PF25611">
    <property type="entry name" value="KCTD_C"/>
    <property type="match status" value="1"/>
</dbReference>
<reference evidence="2" key="1">
    <citation type="submission" date="2020-06" db="EMBL/GenBank/DDBJ databases">
        <authorList>
            <consortium name="Wellcome Sanger Institute Data Sharing"/>
        </authorList>
    </citation>
    <scope>NUCLEOTIDE SEQUENCE [LARGE SCALE GENOMIC DNA]</scope>
</reference>
<accession>A0A8C5E273</accession>
<dbReference type="RefSeq" id="XP_028320528.1">
    <property type="nucleotide sequence ID" value="XM_028464727.1"/>
</dbReference>
<sequence length="240" mass="27367">MSLPERKHSKQPAGGIPGSSVVQINVGGHLFYTTYSTLRKHPESKLAELLSGSGRMFSDRQGNVFIDRDASHFGAVLEFLRSEELPTENIPQVYKEALHYNIKALIKALEETPQMFGEMVGRQHFISKVPNYRENIEVLIRIGRAEAVGVRRSTILVCVLQTDEDLEAYETALQGLQTHRGSVVTFGPWKTELCVKDLLDCVRTDIQKQGYTVNIEPHVVEKSFLQKSYDFFYKLTFTWW</sequence>
<dbReference type="AlphaFoldDB" id="A0A8C5E273"/>
<evidence type="ECO:0000313" key="3">
    <source>
        <dbReference type="Proteomes" id="UP000694680"/>
    </source>
</evidence>
<dbReference type="InterPro" id="IPR003131">
    <property type="entry name" value="T1-type_BTB"/>
</dbReference>
<proteinExistence type="predicted"/>
<dbReference type="InterPro" id="IPR057890">
    <property type="entry name" value="KCTD7/14_C"/>
</dbReference>
<keyword evidence="3" id="KW-1185">Reference proteome</keyword>
<dbReference type="PANTHER" id="PTHR14499:SF3">
    <property type="entry name" value="BTB_POZ DOMAIN-CONTAINING PROTEIN KCTD14"/>
    <property type="match status" value="1"/>
</dbReference>
<reference evidence="2" key="3">
    <citation type="submission" date="2025-09" db="UniProtKB">
        <authorList>
            <consortium name="Ensembl"/>
        </authorList>
    </citation>
    <scope>IDENTIFICATION</scope>
</reference>
<dbReference type="GeneID" id="114474420"/>
<feature type="domain" description="BTB" evidence="1">
    <location>
        <begin position="20"/>
        <end position="117"/>
    </location>
</feature>
<dbReference type="InterPro" id="IPR011333">
    <property type="entry name" value="SKP1/BTB/POZ_sf"/>
</dbReference>
<dbReference type="SMART" id="SM00225">
    <property type="entry name" value="BTB"/>
    <property type="match status" value="1"/>
</dbReference>
<dbReference type="InterPro" id="IPR000210">
    <property type="entry name" value="BTB/POZ_dom"/>
</dbReference>
<dbReference type="GO" id="GO:0051260">
    <property type="term" value="P:protein homooligomerization"/>
    <property type="evidence" value="ECO:0007669"/>
    <property type="project" value="InterPro"/>
</dbReference>
<dbReference type="Pfam" id="PF02214">
    <property type="entry name" value="BTB_2"/>
    <property type="match status" value="1"/>
</dbReference>
<dbReference type="Gene3D" id="3.30.710.10">
    <property type="entry name" value="Potassium Channel Kv1.1, Chain A"/>
    <property type="match status" value="1"/>
</dbReference>
<name>A0A8C5E273_GOUWI</name>
<protein>
    <recommendedName>
        <fullName evidence="1">BTB domain-containing protein</fullName>
    </recommendedName>
</protein>
<dbReference type="Proteomes" id="UP000694680">
    <property type="component" value="Chromosome 13"/>
</dbReference>
<dbReference type="PANTHER" id="PTHR14499">
    <property type="entry name" value="POTASSIUM CHANNEL TETRAMERIZATION DOMAIN-CONTAINING"/>
    <property type="match status" value="1"/>
</dbReference>
<evidence type="ECO:0000259" key="1">
    <source>
        <dbReference type="SMART" id="SM00225"/>
    </source>
</evidence>
<dbReference type="CTD" id="65987"/>
<dbReference type="SUPFAM" id="SSF54695">
    <property type="entry name" value="POZ domain"/>
    <property type="match status" value="1"/>
</dbReference>